<sequence length="35" mass="4057">MQKNVTESRFYAEAASQICTVMALFIRTDLHDRLP</sequence>
<evidence type="ECO:0000313" key="2">
    <source>
        <dbReference type="Proteomes" id="UP000007838"/>
    </source>
</evidence>
<evidence type="ECO:0000313" key="1">
    <source>
        <dbReference type="EMBL" id="AEW74368.1"/>
    </source>
</evidence>
<dbReference type="KEGG" id="eec:EcWSU1_02940"/>
<accession>G8LIS7</accession>
<organism evidence="1 2">
    <name type="scientific">Enterobacter ludwigii</name>
    <dbReference type="NCBI Taxonomy" id="299767"/>
    <lineage>
        <taxon>Bacteria</taxon>
        <taxon>Pseudomonadati</taxon>
        <taxon>Pseudomonadota</taxon>
        <taxon>Gammaproteobacteria</taxon>
        <taxon>Enterobacterales</taxon>
        <taxon>Enterobacteriaceae</taxon>
        <taxon>Enterobacter</taxon>
        <taxon>Enterobacter cloacae complex</taxon>
    </lineage>
</organism>
<dbReference type="AlphaFoldDB" id="G8LIS7"/>
<gene>
    <name evidence="1" type="ORF">EcWSU1_02940</name>
</gene>
<dbReference type="EMBL" id="CP002886">
    <property type="protein sequence ID" value="AEW74368.1"/>
    <property type="molecule type" value="Genomic_DNA"/>
</dbReference>
<proteinExistence type="predicted"/>
<dbReference type="HOGENOM" id="CLU_3364743_0_0_6"/>
<reference evidence="1 2" key="1">
    <citation type="journal article" date="2011" name="Stand. Genomic Sci.">
        <title>Complete genome of the onion pathogen Enterobacter cloacae EcWSU1.</title>
        <authorList>
            <person name="Humann J.L."/>
            <person name="Wildung M."/>
            <person name="Cheng C.H."/>
            <person name="Lee T."/>
            <person name="Stewart J.E."/>
            <person name="Drew J.C."/>
            <person name="Triplett E.W."/>
            <person name="Main D."/>
            <person name="Schroeder B.K."/>
        </authorList>
    </citation>
    <scope>NUCLEOTIDE SEQUENCE [LARGE SCALE GENOMIC DNA]</scope>
    <source>
        <strain evidence="1 2">EcWSU1</strain>
    </source>
</reference>
<name>G8LIS7_9ENTR</name>
<protein>
    <submittedName>
        <fullName evidence="1">Uncharacterized protein</fullName>
    </submittedName>
</protein>
<dbReference type="Proteomes" id="UP000007838">
    <property type="component" value="Chromosome"/>
</dbReference>